<dbReference type="PANTHER" id="PTHR13475">
    <property type="entry name" value="NEUGRIN"/>
    <property type="match status" value="1"/>
</dbReference>
<sequence length="481" mass="56620">MKHTVYPQRVALLPTISDGKFWAGRFAGVDEVWALSGNWVRWWRPFIIKRFVRNPFKRGPKLLEGKVKTVTQYDTDEFCDVQDFQDLVRRVKTNEKFDEVAVEEAFTREDDFGTAVARTMEQKEINRQSTEHEFFVKKQIIKRKYFKHELETNLLTYAAKQQIRYLNKLNPAEWTPETLSRCFPITVTGVKKLLKSNYKLLTPEKIKAHDKEVEDRWELLRARKYSESITFYTQHMWDEGKILKDNFNGNPKLPNVPSETNKIIKEEKSTKTGEFSSIIQHYIKYKKEKEALDKTTCTSTELQVNIGAMNSLKNEESQSNKKNYVSYNEDEGTLDSFTSKSRKKQHNIIGDSELLHSQFKENLKEEMKFHEKKLDSEYVKWLKKQSVELNFPPTSTKPFNAKQAFTKIPKFDNDTVELKREKQKAGESFYMYDEKHGYQYPTGKRIKGKIRVPSKQQKQASVYRVGDCVYDVDGEFLYKIA</sequence>
<dbReference type="InterPro" id="IPR010487">
    <property type="entry name" value="NGRN/Rrg9"/>
</dbReference>
<reference evidence="1" key="2">
    <citation type="submission" date="2020-06" db="EMBL/GenBank/DDBJ databases">
        <authorList>
            <person name="Sheffer M."/>
        </authorList>
    </citation>
    <scope>NUCLEOTIDE SEQUENCE</scope>
</reference>
<dbReference type="AlphaFoldDB" id="A0A8T0E262"/>
<organism evidence="1 2">
    <name type="scientific">Argiope bruennichi</name>
    <name type="common">Wasp spider</name>
    <name type="synonym">Aranea bruennichi</name>
    <dbReference type="NCBI Taxonomy" id="94029"/>
    <lineage>
        <taxon>Eukaryota</taxon>
        <taxon>Metazoa</taxon>
        <taxon>Ecdysozoa</taxon>
        <taxon>Arthropoda</taxon>
        <taxon>Chelicerata</taxon>
        <taxon>Arachnida</taxon>
        <taxon>Araneae</taxon>
        <taxon>Araneomorphae</taxon>
        <taxon>Entelegynae</taxon>
        <taxon>Araneoidea</taxon>
        <taxon>Araneidae</taxon>
        <taxon>Argiope</taxon>
    </lineage>
</organism>
<comment type="caution">
    <text evidence="1">The sequence shown here is derived from an EMBL/GenBank/DDBJ whole genome shotgun (WGS) entry which is preliminary data.</text>
</comment>
<reference evidence="1" key="1">
    <citation type="journal article" date="2020" name="bioRxiv">
        <title>Chromosome-level reference genome of the European wasp spider Argiope bruennichi: a resource for studies on range expansion and evolutionary adaptation.</title>
        <authorList>
            <person name="Sheffer M.M."/>
            <person name="Hoppe A."/>
            <person name="Krehenwinkel H."/>
            <person name="Uhl G."/>
            <person name="Kuss A.W."/>
            <person name="Jensen L."/>
            <person name="Jensen C."/>
            <person name="Gillespie R.G."/>
            <person name="Hoff K.J."/>
            <person name="Prost S."/>
        </authorList>
    </citation>
    <scope>NUCLEOTIDE SEQUENCE</scope>
</reference>
<accession>A0A8T0E262</accession>
<protein>
    <recommendedName>
        <fullName evidence="3">Neugrin</fullName>
    </recommendedName>
</protein>
<evidence type="ECO:0000313" key="1">
    <source>
        <dbReference type="EMBL" id="KAF8764245.1"/>
    </source>
</evidence>
<dbReference type="EMBL" id="JABXBU010002231">
    <property type="protein sequence ID" value="KAF8764245.1"/>
    <property type="molecule type" value="Genomic_DNA"/>
</dbReference>
<proteinExistence type="predicted"/>
<evidence type="ECO:0000313" key="2">
    <source>
        <dbReference type="Proteomes" id="UP000807504"/>
    </source>
</evidence>
<evidence type="ECO:0008006" key="3">
    <source>
        <dbReference type="Google" id="ProtNLM"/>
    </source>
</evidence>
<dbReference type="PANTHER" id="PTHR13475:SF3">
    <property type="entry name" value="NEUGRIN"/>
    <property type="match status" value="1"/>
</dbReference>
<name>A0A8T0E262_ARGBR</name>
<dbReference type="GO" id="GO:0005634">
    <property type="term" value="C:nucleus"/>
    <property type="evidence" value="ECO:0007669"/>
    <property type="project" value="TreeGrafter"/>
</dbReference>
<gene>
    <name evidence="1" type="ORF">HNY73_022339</name>
</gene>
<dbReference type="Proteomes" id="UP000807504">
    <property type="component" value="Unassembled WGS sequence"/>
</dbReference>
<keyword evidence="2" id="KW-1185">Reference proteome</keyword>